<dbReference type="Proteomes" id="UP000053825">
    <property type="component" value="Unassembled WGS sequence"/>
</dbReference>
<feature type="region of interest" description="Disordered" evidence="1">
    <location>
        <begin position="1"/>
        <end position="37"/>
    </location>
</feature>
<reference evidence="2 3" key="1">
    <citation type="submission" date="2015-07" db="EMBL/GenBank/DDBJ databases">
        <title>The genome of Habropoda laboriosa.</title>
        <authorList>
            <person name="Pan H."/>
            <person name="Kapheim K."/>
        </authorList>
    </citation>
    <scope>NUCLEOTIDE SEQUENCE [LARGE SCALE GENOMIC DNA]</scope>
    <source>
        <strain evidence="2">0110345459</strain>
    </source>
</reference>
<dbReference type="STRING" id="597456.A0A0L7RD54"/>
<sequence>MSEKEGDESAVANERIGKSEEMGEESPANLETIPTETVRNGVQVTSMDKAKSKRVQYCYLQQIESML</sequence>
<accession>A0A0L7RD54</accession>
<proteinExistence type="predicted"/>
<gene>
    <name evidence="2" type="ORF">WH47_06580</name>
</gene>
<organism evidence="2 3">
    <name type="scientific">Habropoda laboriosa</name>
    <dbReference type="NCBI Taxonomy" id="597456"/>
    <lineage>
        <taxon>Eukaryota</taxon>
        <taxon>Metazoa</taxon>
        <taxon>Ecdysozoa</taxon>
        <taxon>Arthropoda</taxon>
        <taxon>Hexapoda</taxon>
        <taxon>Insecta</taxon>
        <taxon>Pterygota</taxon>
        <taxon>Neoptera</taxon>
        <taxon>Endopterygota</taxon>
        <taxon>Hymenoptera</taxon>
        <taxon>Apocrita</taxon>
        <taxon>Aculeata</taxon>
        <taxon>Apoidea</taxon>
        <taxon>Anthophila</taxon>
        <taxon>Apidae</taxon>
        <taxon>Habropoda</taxon>
    </lineage>
</organism>
<name>A0A0L7RD54_9HYME</name>
<keyword evidence="3" id="KW-1185">Reference proteome</keyword>
<evidence type="ECO:0000313" key="3">
    <source>
        <dbReference type="Proteomes" id="UP000053825"/>
    </source>
</evidence>
<dbReference type="OrthoDB" id="10003551at2759"/>
<dbReference type="EMBL" id="KQ414615">
    <property type="protein sequence ID" value="KOC68788.1"/>
    <property type="molecule type" value="Genomic_DNA"/>
</dbReference>
<protein>
    <submittedName>
        <fullName evidence="2">Uncharacterized protein</fullName>
    </submittedName>
</protein>
<evidence type="ECO:0000313" key="2">
    <source>
        <dbReference type="EMBL" id="KOC68788.1"/>
    </source>
</evidence>
<dbReference type="AlphaFoldDB" id="A0A0L7RD54"/>
<evidence type="ECO:0000256" key="1">
    <source>
        <dbReference type="SAM" id="MobiDB-lite"/>
    </source>
</evidence>